<dbReference type="AlphaFoldDB" id="S8CYZ1"/>
<dbReference type="GO" id="GO:0071763">
    <property type="term" value="P:nuclear membrane organization"/>
    <property type="evidence" value="ECO:0007669"/>
    <property type="project" value="TreeGrafter"/>
</dbReference>
<feature type="region of interest" description="Disordered" evidence="1">
    <location>
        <begin position="791"/>
        <end position="817"/>
    </location>
</feature>
<accession>S8CYZ1</accession>
<dbReference type="OrthoDB" id="653468at2759"/>
<feature type="compositionally biased region" description="Polar residues" evidence="1">
    <location>
        <begin position="55"/>
        <end position="65"/>
    </location>
</feature>
<gene>
    <name evidence="2" type="ORF">M569_02059</name>
</gene>
<sequence length="817" mass="84510">KRRSSVLEDDIGSVGPVRRIRQKSNLLAPRIPHVSLGINSHAKQKNIRENEHQDTPSTSYARVPSRSSEVAAKILQQLEKLSPKEKLFESKNVIGPEKSQLRLTDSMLSGKALRSMENAGIPKMPLAFPDEQKSDMYSKSMADAHVDLQKPGNNVRNGLAESFYTSGTRSDSLLMSHARLADTGIENGSPEPSQKKRTFIMSAQEDSLKPGDGKPSSSSGVVEPSSSMKKHFPPEESRPSKSTNQQGFMPQLGLSFSKTRDFIASNASCSSEKSSVILPTKASNGSTPAFSFTAKVDDSSGSLPSEFTMRAASGPQTSTSATQLHASQVKNPEIENNIHPSLTTSGDSIVKSESVPPAVNGSFSFSPASSSDVTEKPTGNVLPSSTSTGSGDFFSKSATFSGTVFSLTVKPSSSSGLLPGAAAKPLTNKYPEVLGFNAKTEMQQSSASSSLPFTFPAVGPSSSKNATVGLDSNFSQSSAATLKSFHIADSSTTRLSTNGTSATFLPPPSFNVSGSSGLGFSTSSQPFNTSSFTSASSQDTTNALWGFDFGISFSASSNCSAGSGSSSTTHSSSFAPLIGRPDSGISSNLLVFSFGATSSGSAAINGANSFSSGHSGMFAFGGSSSTAINPVSSSGATSNVFGSSWQAPKPPAFGTTFNSFGASSSLNPPIFNSSAGASAFTTIPASVASSPLPTVSQPIFGEPLASGFIASSENSDQMNLEDRMTEDPVQSSAPASSLFGQSSAPQATPGIGFGFAVPSQASPSVFCGQLNQAPLSSSPFQSSGSLDFNASGAFSMGSGGADKNRRIVRISKGKNRK</sequence>
<dbReference type="PANTHER" id="PTHR33416:SF20">
    <property type="entry name" value="NUCLEAR PORE COMPLEX PROTEIN NUP1"/>
    <property type="match status" value="1"/>
</dbReference>
<feature type="compositionally biased region" description="Low complexity" evidence="1">
    <location>
        <begin position="216"/>
        <end position="227"/>
    </location>
</feature>
<evidence type="ECO:0008006" key="4">
    <source>
        <dbReference type="Google" id="ProtNLM"/>
    </source>
</evidence>
<evidence type="ECO:0000313" key="2">
    <source>
        <dbReference type="EMBL" id="EPS72699.1"/>
    </source>
</evidence>
<dbReference type="Proteomes" id="UP000015453">
    <property type="component" value="Unassembled WGS sequence"/>
</dbReference>
<feature type="region of interest" description="Disordered" evidence="1">
    <location>
        <begin position="40"/>
        <end position="65"/>
    </location>
</feature>
<name>S8CYZ1_9LAMI</name>
<dbReference type="GO" id="GO:0016973">
    <property type="term" value="P:poly(A)+ mRNA export from nucleus"/>
    <property type="evidence" value="ECO:0007669"/>
    <property type="project" value="TreeGrafter"/>
</dbReference>
<proteinExistence type="predicted"/>
<evidence type="ECO:0000313" key="3">
    <source>
        <dbReference type="Proteomes" id="UP000015453"/>
    </source>
</evidence>
<comment type="caution">
    <text evidence="2">The sequence shown here is derived from an EMBL/GenBank/DDBJ whole genome shotgun (WGS) entry which is preliminary data.</text>
</comment>
<feature type="region of interest" description="Disordered" evidence="1">
    <location>
        <begin position="205"/>
        <end position="249"/>
    </location>
</feature>
<dbReference type="EMBL" id="AUSU01000731">
    <property type="protein sequence ID" value="EPS72699.1"/>
    <property type="molecule type" value="Genomic_DNA"/>
</dbReference>
<protein>
    <recommendedName>
        <fullName evidence="4">Nuclear pore complex protein NUP1</fullName>
    </recommendedName>
</protein>
<dbReference type="PANTHER" id="PTHR33416">
    <property type="entry name" value="NUCLEAR PORE COMPLEX PROTEIN NUP1"/>
    <property type="match status" value="1"/>
</dbReference>
<feature type="region of interest" description="Disordered" evidence="1">
    <location>
        <begin position="366"/>
        <end position="388"/>
    </location>
</feature>
<keyword evidence="3" id="KW-1185">Reference proteome</keyword>
<dbReference type="GO" id="GO:0005635">
    <property type="term" value="C:nuclear envelope"/>
    <property type="evidence" value="ECO:0007669"/>
    <property type="project" value="TreeGrafter"/>
</dbReference>
<feature type="non-terminal residue" evidence="2">
    <location>
        <position position="1"/>
    </location>
</feature>
<feature type="region of interest" description="Disordered" evidence="1">
    <location>
        <begin position="330"/>
        <end position="353"/>
    </location>
</feature>
<feature type="compositionally biased region" description="Polar residues" evidence="1">
    <location>
        <begin position="338"/>
        <end position="347"/>
    </location>
</feature>
<organism evidence="2 3">
    <name type="scientific">Genlisea aurea</name>
    <dbReference type="NCBI Taxonomy" id="192259"/>
    <lineage>
        <taxon>Eukaryota</taxon>
        <taxon>Viridiplantae</taxon>
        <taxon>Streptophyta</taxon>
        <taxon>Embryophyta</taxon>
        <taxon>Tracheophyta</taxon>
        <taxon>Spermatophyta</taxon>
        <taxon>Magnoliopsida</taxon>
        <taxon>eudicotyledons</taxon>
        <taxon>Gunneridae</taxon>
        <taxon>Pentapetalae</taxon>
        <taxon>asterids</taxon>
        <taxon>lamiids</taxon>
        <taxon>Lamiales</taxon>
        <taxon>Lentibulariaceae</taxon>
        <taxon>Genlisea</taxon>
    </lineage>
</organism>
<feature type="non-terminal residue" evidence="2">
    <location>
        <position position="817"/>
    </location>
</feature>
<evidence type="ECO:0000256" key="1">
    <source>
        <dbReference type="SAM" id="MobiDB-lite"/>
    </source>
</evidence>
<reference evidence="2 3" key="1">
    <citation type="journal article" date="2013" name="BMC Genomics">
        <title>The miniature genome of a carnivorous plant Genlisea aurea contains a low number of genes and short non-coding sequences.</title>
        <authorList>
            <person name="Leushkin E.V."/>
            <person name="Sutormin R.A."/>
            <person name="Nabieva E.R."/>
            <person name="Penin A.A."/>
            <person name="Kondrashov A.S."/>
            <person name="Logacheva M.D."/>
        </authorList>
    </citation>
    <scope>NUCLEOTIDE SEQUENCE [LARGE SCALE GENOMIC DNA]</scope>
</reference>
<feature type="compositionally biased region" description="Basic residues" evidence="1">
    <location>
        <begin position="806"/>
        <end position="817"/>
    </location>
</feature>